<dbReference type="AlphaFoldDB" id="A0AAD5W1D2"/>
<reference evidence="2" key="1">
    <citation type="submission" date="2022-07" db="EMBL/GenBank/DDBJ databases">
        <title>Genome Sequence of Leucocoprinus birnbaumii.</title>
        <authorList>
            <person name="Buettner E."/>
        </authorList>
    </citation>
    <scope>NUCLEOTIDE SEQUENCE</scope>
    <source>
        <strain evidence="2">VT141</strain>
    </source>
</reference>
<evidence type="ECO:0000313" key="3">
    <source>
        <dbReference type="Proteomes" id="UP001213000"/>
    </source>
</evidence>
<sequence>MDHSHTLVPNNTSSVNATRVGSPPKSLHAQNVEIIFYYEENKGPIRGVVSLDEGYLFYSDNFDFCRWTDFPLHFLEVFDLQRRRFIPIMLETAIYIDYRRRPRLLIRNEGIADDACPWIEEHIRELYQDYRVGKRTRMVSDAELTPKGDADYNPDAEGKGGEESEGDARCNDCWDQGCDGCNCIADDSEFDGGFKDGEFVSSCITEDGEFDDGCIAEGGEFDGGFEDGEFVSDCIVEDSGFHGEGDIEMARTQDTARFEALSAQDITLPPSAVSLTSAPLLTSFNSRSAPIISGFYPPPAPPPSPQSIPGNLEVRSSPPSPKLIYENGHYLYDITHF</sequence>
<gene>
    <name evidence="2" type="ORF">NP233_g2103</name>
</gene>
<protein>
    <submittedName>
        <fullName evidence="2">Uncharacterized protein</fullName>
    </submittedName>
</protein>
<proteinExistence type="predicted"/>
<accession>A0AAD5W1D2</accession>
<organism evidence="2 3">
    <name type="scientific">Leucocoprinus birnbaumii</name>
    <dbReference type="NCBI Taxonomy" id="56174"/>
    <lineage>
        <taxon>Eukaryota</taxon>
        <taxon>Fungi</taxon>
        <taxon>Dikarya</taxon>
        <taxon>Basidiomycota</taxon>
        <taxon>Agaricomycotina</taxon>
        <taxon>Agaricomycetes</taxon>
        <taxon>Agaricomycetidae</taxon>
        <taxon>Agaricales</taxon>
        <taxon>Agaricineae</taxon>
        <taxon>Agaricaceae</taxon>
        <taxon>Leucocoprinus</taxon>
    </lineage>
</organism>
<feature type="compositionally biased region" description="Pro residues" evidence="1">
    <location>
        <begin position="296"/>
        <end position="306"/>
    </location>
</feature>
<evidence type="ECO:0000256" key="1">
    <source>
        <dbReference type="SAM" id="MobiDB-lite"/>
    </source>
</evidence>
<comment type="caution">
    <text evidence="2">The sequence shown here is derived from an EMBL/GenBank/DDBJ whole genome shotgun (WGS) entry which is preliminary data.</text>
</comment>
<dbReference type="EMBL" id="JANIEX010000086">
    <property type="protein sequence ID" value="KAJ3573928.1"/>
    <property type="molecule type" value="Genomic_DNA"/>
</dbReference>
<keyword evidence="3" id="KW-1185">Reference proteome</keyword>
<name>A0AAD5W1D2_9AGAR</name>
<feature type="region of interest" description="Disordered" evidence="1">
    <location>
        <begin position="295"/>
        <end position="320"/>
    </location>
</feature>
<feature type="region of interest" description="Disordered" evidence="1">
    <location>
        <begin position="143"/>
        <end position="167"/>
    </location>
</feature>
<dbReference type="Proteomes" id="UP001213000">
    <property type="component" value="Unassembled WGS sequence"/>
</dbReference>
<feature type="compositionally biased region" description="Polar residues" evidence="1">
    <location>
        <begin position="7"/>
        <end position="19"/>
    </location>
</feature>
<evidence type="ECO:0000313" key="2">
    <source>
        <dbReference type="EMBL" id="KAJ3573928.1"/>
    </source>
</evidence>
<feature type="region of interest" description="Disordered" evidence="1">
    <location>
        <begin position="1"/>
        <end position="24"/>
    </location>
</feature>